<feature type="compositionally biased region" description="Polar residues" evidence="1">
    <location>
        <begin position="216"/>
        <end position="225"/>
    </location>
</feature>
<evidence type="ECO:0000313" key="3">
    <source>
        <dbReference type="Proteomes" id="UP000008702"/>
    </source>
</evidence>
<feature type="region of interest" description="Disordered" evidence="1">
    <location>
        <begin position="189"/>
        <end position="267"/>
    </location>
</feature>
<proteinExistence type="predicted"/>
<reference evidence="2 3" key="1">
    <citation type="submission" date="2006-12" db="EMBL/GenBank/DDBJ databases">
        <title>Bifidobacterium adolescentis complete genome sequence.</title>
        <authorList>
            <person name="Suzuki T."/>
            <person name="Tsuda Y."/>
            <person name="Kanou N."/>
            <person name="Inoue T."/>
            <person name="Kumazaki K."/>
            <person name="Nagano S."/>
            <person name="Hirai S."/>
            <person name="Tanaka K."/>
            <person name="Watanabe K."/>
        </authorList>
    </citation>
    <scope>NUCLEOTIDE SEQUENCE [LARGE SCALE GENOMIC DNA]</scope>
    <source>
        <strain evidence="3">ATCC 15703 / DSM 20083 / NCTC 11814 / E194a</strain>
    </source>
</reference>
<dbReference type="EMBL" id="AP009256">
    <property type="protein sequence ID" value="BAF40034.1"/>
    <property type="molecule type" value="Genomic_DNA"/>
</dbReference>
<protein>
    <recommendedName>
        <fullName evidence="4">Helix-turn-helix domain-containing protein</fullName>
    </recommendedName>
</protein>
<accession>A1A2V1</accession>
<name>A1A2V1_BIFAA</name>
<keyword evidence="3" id="KW-1185">Reference proteome</keyword>
<dbReference type="Pfam" id="PF13730">
    <property type="entry name" value="HTH_36"/>
    <property type="match status" value="1"/>
</dbReference>
<dbReference type="AlphaFoldDB" id="A1A2V1"/>
<sequence length="462" mass="52117">MGKGSVPLRWLHTPPQPIPSMGKGSVCNGGHVYRVRGRGSGMSRSVVAGLVSYRDRTVSARQPAKKHRQADWRWTMTAGTLEKVYRLNDPKISPTMGAVLAYYAFRSYYMDGRCAWPSLTTVAKACFCDEKTVRRALARLCEIGYMRLSPDQSWNVRDTTTGELKRRGYRSKVYDVLVENFASMADEGASERAGEMVERQTGQNAHPDENVESMPIPQTGQNAHPQKSDENESGHPVPSDRSECPTTNKRPTSNPSLPTGKLPAGGKRIIEEKRMERVEDASADVWRVMDRLASVRSRLALSTSKPTGRDFARTSDLIGRVTKANGDNHAVAMALIFDIIDWLPANTHWLGRVDSARHLADNWEGIANDWTIVQIKRRREHDEAARNQDRKTVDKRSLIPDSHSRRHTHSLLCKHVIADMRPHEDEYSHEGSLRYGKPSEWQTACMRHADKLNRRDGIKVTE</sequence>
<feature type="compositionally biased region" description="Basic and acidic residues" evidence="1">
    <location>
        <begin position="189"/>
        <end position="198"/>
    </location>
</feature>
<evidence type="ECO:0000313" key="2">
    <source>
        <dbReference type="EMBL" id="BAF40034.1"/>
    </source>
</evidence>
<dbReference type="KEGG" id="bad:BAD_1253"/>
<gene>
    <name evidence="2" type="ordered locus">BAD_1253</name>
</gene>
<evidence type="ECO:0008006" key="4">
    <source>
        <dbReference type="Google" id="ProtNLM"/>
    </source>
</evidence>
<feature type="compositionally biased region" description="Polar residues" evidence="1">
    <location>
        <begin position="244"/>
        <end position="257"/>
    </location>
</feature>
<dbReference type="Proteomes" id="UP000008702">
    <property type="component" value="Chromosome"/>
</dbReference>
<feature type="compositionally biased region" description="Basic and acidic residues" evidence="1">
    <location>
        <begin position="380"/>
        <end position="398"/>
    </location>
</feature>
<evidence type="ECO:0000256" key="1">
    <source>
        <dbReference type="SAM" id="MobiDB-lite"/>
    </source>
</evidence>
<feature type="region of interest" description="Disordered" evidence="1">
    <location>
        <begin position="379"/>
        <end position="405"/>
    </location>
</feature>
<dbReference type="HOGENOM" id="CLU_047368_0_0_11"/>
<organism evidence="2 3">
    <name type="scientific">Bifidobacterium adolescentis (strain ATCC 15703 / DSM 20083 / NCTC 11814 / E194a)</name>
    <dbReference type="NCBI Taxonomy" id="367928"/>
    <lineage>
        <taxon>Bacteria</taxon>
        <taxon>Bacillati</taxon>
        <taxon>Actinomycetota</taxon>
        <taxon>Actinomycetes</taxon>
        <taxon>Bifidobacteriales</taxon>
        <taxon>Bifidobacteriaceae</taxon>
        <taxon>Bifidobacterium</taxon>
    </lineage>
</organism>
<feature type="compositionally biased region" description="Basic and acidic residues" evidence="1">
    <location>
        <begin position="226"/>
        <end position="243"/>
    </location>
</feature>